<dbReference type="Proteomes" id="UP000383932">
    <property type="component" value="Unassembled WGS sequence"/>
</dbReference>
<gene>
    <name evidence="1" type="ORF">CTheo_6580</name>
</gene>
<protein>
    <submittedName>
        <fullName evidence="1">Uncharacterized protein</fullName>
    </submittedName>
</protein>
<reference evidence="1 2" key="1">
    <citation type="journal article" date="2019" name="Fungal Biol. Biotechnol.">
        <title>Draft genome sequence of fastidious pathogen Ceratobasidium theobromae, which causes vascular-streak dieback in Theobroma cacao.</title>
        <authorList>
            <person name="Ali S.S."/>
            <person name="Asman A."/>
            <person name="Shao J."/>
            <person name="Firmansyah A.P."/>
            <person name="Susilo A.W."/>
            <person name="Rosmana A."/>
            <person name="McMahon P."/>
            <person name="Junaid M."/>
            <person name="Guest D."/>
            <person name="Kheng T.Y."/>
            <person name="Meinhardt L.W."/>
            <person name="Bailey B.A."/>
        </authorList>
    </citation>
    <scope>NUCLEOTIDE SEQUENCE [LARGE SCALE GENOMIC DNA]</scope>
    <source>
        <strain evidence="1 2">CT2</strain>
    </source>
</reference>
<evidence type="ECO:0000313" key="2">
    <source>
        <dbReference type="Proteomes" id="UP000383932"/>
    </source>
</evidence>
<evidence type="ECO:0000313" key="1">
    <source>
        <dbReference type="EMBL" id="KAB5589977.1"/>
    </source>
</evidence>
<dbReference type="EMBL" id="SSOP01000210">
    <property type="protein sequence ID" value="KAB5589977.1"/>
    <property type="molecule type" value="Genomic_DNA"/>
</dbReference>
<dbReference type="OrthoDB" id="3267419at2759"/>
<proteinExistence type="predicted"/>
<name>A0A5N5QF99_9AGAM</name>
<organism evidence="1 2">
    <name type="scientific">Ceratobasidium theobromae</name>
    <dbReference type="NCBI Taxonomy" id="1582974"/>
    <lineage>
        <taxon>Eukaryota</taxon>
        <taxon>Fungi</taxon>
        <taxon>Dikarya</taxon>
        <taxon>Basidiomycota</taxon>
        <taxon>Agaricomycotina</taxon>
        <taxon>Agaricomycetes</taxon>
        <taxon>Cantharellales</taxon>
        <taxon>Ceratobasidiaceae</taxon>
        <taxon>Ceratobasidium</taxon>
    </lineage>
</organism>
<dbReference type="AlphaFoldDB" id="A0A5N5QF99"/>
<accession>A0A5N5QF99</accession>
<comment type="caution">
    <text evidence="1">The sequence shown here is derived from an EMBL/GenBank/DDBJ whole genome shotgun (WGS) entry which is preliminary data.</text>
</comment>
<keyword evidence="2" id="KW-1185">Reference proteome</keyword>
<sequence length="373" mass="41914">MSGDVFFVNSNMLSYKLNGTDHNGSESASELRTDLSANKLENVTFIALDTPLRVLESLPELLPPLLSYLRAKLPVASRETRSDKRVSDLPAVLVLPSSNLGPCVQVPLAGILLDYSFAYVPCPRVEPENNETFLCGEALDVFEVWLKSSETGESLELMKFSCPAEFSKLESSPAMSPIHAIRERLAPAIEHLNFNVDGGKGPCWEIIFNTSRVIPSLLKLLRQEFRFRNLHDNFLTVAPQIPKDYLPYEVPAITAEFPLLAACKARCRCEAGPAHVFFPFKVYITPILRDPARLSDMRPVPSPIALDPPPAYTDDISERIRLVIHEVCPRQNIIADQDFADLMARFQVLSQLKRTYPDLRRVELTYENTSIRN</sequence>